<protein>
    <submittedName>
        <fullName evidence="3">Uncharacterized protein</fullName>
    </submittedName>
</protein>
<reference evidence="3" key="1">
    <citation type="journal article" date="2022" name="Front. Genet.">
        <title>Chromosome-Scale Assembly of the Dendrobium nobile Genome Provides Insights Into the Molecular Mechanism of the Biosynthesis of the Medicinal Active Ingredient of Dendrobium.</title>
        <authorList>
            <person name="Xu Q."/>
            <person name="Niu S.-C."/>
            <person name="Li K.-L."/>
            <person name="Zheng P.-J."/>
            <person name="Zhang X.-J."/>
            <person name="Jia Y."/>
            <person name="Liu Y."/>
            <person name="Niu Y.-X."/>
            <person name="Yu L.-H."/>
            <person name="Chen D.-F."/>
            <person name="Zhang G.-Q."/>
        </authorList>
    </citation>
    <scope>NUCLEOTIDE SEQUENCE</scope>
    <source>
        <tissue evidence="3">Leaf</tissue>
    </source>
</reference>
<keyword evidence="4" id="KW-1185">Reference proteome</keyword>
<dbReference type="EMBL" id="JAGYWB010000009">
    <property type="protein sequence ID" value="KAI0511378.1"/>
    <property type="molecule type" value="Genomic_DNA"/>
</dbReference>
<evidence type="ECO:0000313" key="4">
    <source>
        <dbReference type="Proteomes" id="UP000829196"/>
    </source>
</evidence>
<feature type="compositionally biased region" description="Low complexity" evidence="1">
    <location>
        <begin position="1"/>
        <end position="13"/>
    </location>
</feature>
<evidence type="ECO:0000313" key="2">
    <source>
        <dbReference type="EMBL" id="KAI0511378.1"/>
    </source>
</evidence>
<evidence type="ECO:0000313" key="3">
    <source>
        <dbReference type="EMBL" id="KAI0511379.1"/>
    </source>
</evidence>
<name>A0A8T3BE36_DENNO</name>
<accession>A0A8T3BE36</accession>
<sequence>MPDSLVSPTSSRSHSSRPNPMTRLRLPCSSRPIPFKKQQVYLLHILFLHILLLHSISSSKVSFQSILLSPVRDVSLEEI</sequence>
<comment type="caution">
    <text evidence="3">The sequence shown here is derived from an EMBL/GenBank/DDBJ whole genome shotgun (WGS) entry which is preliminary data.</text>
</comment>
<evidence type="ECO:0000256" key="1">
    <source>
        <dbReference type="SAM" id="MobiDB-lite"/>
    </source>
</evidence>
<organism evidence="3 4">
    <name type="scientific">Dendrobium nobile</name>
    <name type="common">Orchid</name>
    <dbReference type="NCBI Taxonomy" id="94219"/>
    <lineage>
        <taxon>Eukaryota</taxon>
        <taxon>Viridiplantae</taxon>
        <taxon>Streptophyta</taxon>
        <taxon>Embryophyta</taxon>
        <taxon>Tracheophyta</taxon>
        <taxon>Spermatophyta</taxon>
        <taxon>Magnoliopsida</taxon>
        <taxon>Liliopsida</taxon>
        <taxon>Asparagales</taxon>
        <taxon>Orchidaceae</taxon>
        <taxon>Epidendroideae</taxon>
        <taxon>Malaxideae</taxon>
        <taxon>Dendrobiinae</taxon>
        <taxon>Dendrobium</taxon>
    </lineage>
</organism>
<dbReference type="Proteomes" id="UP000829196">
    <property type="component" value="Unassembled WGS sequence"/>
</dbReference>
<dbReference type="AlphaFoldDB" id="A0A8T3BE36"/>
<dbReference type="EMBL" id="JAGYWB010000009">
    <property type="protein sequence ID" value="KAI0511379.1"/>
    <property type="molecule type" value="Genomic_DNA"/>
</dbReference>
<feature type="region of interest" description="Disordered" evidence="1">
    <location>
        <begin position="1"/>
        <end position="25"/>
    </location>
</feature>
<gene>
    <name evidence="2" type="ORF">KFK09_012008</name>
    <name evidence="3" type="ORF">KFK09_012009</name>
</gene>
<proteinExistence type="predicted"/>